<dbReference type="AlphaFoldDB" id="A0A1S8AVM4"/>
<evidence type="ECO:0000313" key="2">
    <source>
        <dbReference type="EMBL" id="OLZ40780.1"/>
    </source>
</evidence>
<dbReference type="STRING" id="301967.A6E15_07155"/>
<proteinExistence type="predicted"/>
<protein>
    <submittedName>
        <fullName evidence="2">Carboxymuconolactone decarboxylase</fullName>
    </submittedName>
</protein>
<dbReference type="InterPro" id="IPR029032">
    <property type="entry name" value="AhpD-like"/>
</dbReference>
<dbReference type="Pfam" id="PF02627">
    <property type="entry name" value="CMD"/>
    <property type="match status" value="1"/>
</dbReference>
<dbReference type="EMBL" id="LWLN01000001">
    <property type="protein sequence ID" value="OLZ40780.1"/>
    <property type="molecule type" value="Genomic_DNA"/>
</dbReference>
<comment type="caution">
    <text evidence="2">The sequence shown here is derived from an EMBL/GenBank/DDBJ whole genome shotgun (WGS) entry which is preliminary data.</text>
</comment>
<dbReference type="Proteomes" id="UP000189370">
    <property type="component" value="Unassembled WGS sequence"/>
</dbReference>
<name>A0A1S8AVM4_9EURY</name>
<feature type="domain" description="Carboxymuconolactone decarboxylase-like" evidence="1">
    <location>
        <begin position="38"/>
        <end position="107"/>
    </location>
</feature>
<dbReference type="PANTHER" id="PTHR34846:SF5">
    <property type="entry name" value="CARBOXYMUCONOLACTONE DECARBOXYLASE-LIKE DOMAIN-CONTAINING PROTEIN"/>
    <property type="match status" value="1"/>
</dbReference>
<dbReference type="RefSeq" id="WP_076145085.1">
    <property type="nucleotide sequence ID" value="NZ_LWLN01000001.1"/>
</dbReference>
<sequence length="174" mass="19460">MARVPLLEAADLPEEYRYLFTENDVGDAHIFQAMANAPELLQWYMRYSTRLWDVLPAREREVVILAAARALEHEYEWHQHVRLGREAGVTDAEITAISEGDLAALADRDAALVAYARSVALGDPRDGDHDRLGEYYDVETVVGVAMLAAHYVATARVLDAFDVATEEAFVGWQP</sequence>
<dbReference type="GO" id="GO:0051920">
    <property type="term" value="F:peroxiredoxin activity"/>
    <property type="evidence" value="ECO:0007669"/>
    <property type="project" value="InterPro"/>
</dbReference>
<dbReference type="OrthoDB" id="343109at2157"/>
<evidence type="ECO:0000259" key="1">
    <source>
        <dbReference type="Pfam" id="PF02627"/>
    </source>
</evidence>
<accession>A0A1S8AVM4</accession>
<keyword evidence="3" id="KW-1185">Reference proteome</keyword>
<dbReference type="SUPFAM" id="SSF69118">
    <property type="entry name" value="AhpD-like"/>
    <property type="match status" value="1"/>
</dbReference>
<dbReference type="InterPro" id="IPR003779">
    <property type="entry name" value="CMD-like"/>
</dbReference>
<dbReference type="PANTHER" id="PTHR34846">
    <property type="entry name" value="4-CARBOXYMUCONOLACTONE DECARBOXYLASE FAMILY PROTEIN (AFU_ORTHOLOGUE AFUA_6G11590)"/>
    <property type="match status" value="1"/>
</dbReference>
<reference evidence="3" key="1">
    <citation type="submission" date="2016-04" db="EMBL/GenBank/DDBJ databases">
        <authorList>
            <person name="Chen S.-C."/>
            <person name="Lai M.-C."/>
        </authorList>
    </citation>
    <scope>NUCLEOTIDE SEQUENCE [LARGE SCALE GENOMIC DNA]</scope>
    <source>
        <strain evidence="3">AB14</strain>
    </source>
</reference>
<organism evidence="2 3">
    <name type="scientific">Natrinema saccharevitans</name>
    <dbReference type="NCBI Taxonomy" id="301967"/>
    <lineage>
        <taxon>Archaea</taxon>
        <taxon>Methanobacteriati</taxon>
        <taxon>Methanobacteriota</taxon>
        <taxon>Stenosarchaea group</taxon>
        <taxon>Halobacteria</taxon>
        <taxon>Halobacteriales</taxon>
        <taxon>Natrialbaceae</taxon>
        <taxon>Natrinema</taxon>
    </lineage>
</organism>
<evidence type="ECO:0000313" key="3">
    <source>
        <dbReference type="Proteomes" id="UP000189370"/>
    </source>
</evidence>
<dbReference type="Gene3D" id="1.20.1290.10">
    <property type="entry name" value="AhpD-like"/>
    <property type="match status" value="1"/>
</dbReference>
<gene>
    <name evidence="2" type="ORF">A6E15_07155</name>
</gene>